<dbReference type="Pfam" id="PF00174">
    <property type="entry name" value="Oxidored_molyb"/>
    <property type="match status" value="1"/>
</dbReference>
<dbReference type="InterPro" id="IPR000572">
    <property type="entry name" value="OxRdtase_Mopterin-bd_dom"/>
</dbReference>
<keyword evidence="3" id="KW-1185">Reference proteome</keyword>
<sequence>MSFPFAGALANLAAPMISRNGWTMRLVVGRQSACDLDWRTLRCLPHTTLPDISAERVKSTSADVCWEGVLIETVLAAIGLVPSHGFVVAYSTDGRSRRIPSRNLFGRGAMIATSCQGEPLTADCGGPALLRVFSETGSLSLSWIAALHFVTSDRLRAPSYWCDQTRDRIADLPIIANFRPFVPQRAAPFNR</sequence>
<accession>A0A2W4EPC5</accession>
<gene>
    <name evidence="2" type="ORF">CPY51_07275</name>
</gene>
<proteinExistence type="predicted"/>
<reference evidence="2 3" key="1">
    <citation type="journal article" date="2018" name="Sci. Rep.">
        <title>Rhizobium tumorigenes sp. nov., a novel plant tumorigenic bacterium isolated from cane gall tumors on thornless blackberry.</title>
        <authorList>
            <person name="Kuzmanovi N."/>
            <person name="Smalla K."/>
            <person name="Gronow S."/>
            <person name="PuBawska J."/>
        </authorList>
    </citation>
    <scope>NUCLEOTIDE SEQUENCE [LARGE SCALE GENOMIC DNA]</scope>
    <source>
        <strain evidence="2 3">CCBAU 85046</strain>
    </source>
</reference>
<comment type="caution">
    <text evidence="2">The sequence shown here is derived from an EMBL/GenBank/DDBJ whole genome shotgun (WGS) entry which is preliminary data.</text>
</comment>
<dbReference type="Proteomes" id="UP000248925">
    <property type="component" value="Unassembled WGS sequence"/>
</dbReference>
<evidence type="ECO:0000313" key="2">
    <source>
        <dbReference type="EMBL" id="PZM15396.1"/>
    </source>
</evidence>
<name>A0A2W4EPC5_9HYPH</name>
<feature type="domain" description="Oxidoreductase molybdopterin-binding" evidence="1">
    <location>
        <begin position="58"/>
        <end position="153"/>
    </location>
</feature>
<protein>
    <recommendedName>
        <fullName evidence="1">Oxidoreductase molybdopterin-binding domain-containing protein</fullName>
    </recommendedName>
</protein>
<organism evidence="2 3">
    <name type="scientific">Rhizobium tubonense</name>
    <dbReference type="NCBI Taxonomy" id="484088"/>
    <lineage>
        <taxon>Bacteria</taxon>
        <taxon>Pseudomonadati</taxon>
        <taxon>Pseudomonadota</taxon>
        <taxon>Alphaproteobacteria</taxon>
        <taxon>Hyphomicrobiales</taxon>
        <taxon>Rhizobiaceae</taxon>
        <taxon>Rhizobium/Agrobacterium group</taxon>
        <taxon>Rhizobium</taxon>
    </lineage>
</organism>
<dbReference type="AlphaFoldDB" id="A0A2W4EPC5"/>
<dbReference type="RefSeq" id="WP_111159626.1">
    <property type="nucleotide sequence ID" value="NZ_PCDP01000020.1"/>
</dbReference>
<dbReference type="Gene3D" id="3.90.420.10">
    <property type="entry name" value="Oxidoreductase, molybdopterin-binding domain"/>
    <property type="match status" value="1"/>
</dbReference>
<evidence type="ECO:0000313" key="3">
    <source>
        <dbReference type="Proteomes" id="UP000248925"/>
    </source>
</evidence>
<dbReference type="SUPFAM" id="SSF56524">
    <property type="entry name" value="Oxidoreductase molybdopterin-binding domain"/>
    <property type="match status" value="1"/>
</dbReference>
<dbReference type="InterPro" id="IPR036374">
    <property type="entry name" value="OxRdtase_Mopterin-bd_sf"/>
</dbReference>
<dbReference type="EMBL" id="PCDP01000020">
    <property type="protein sequence ID" value="PZM15396.1"/>
    <property type="molecule type" value="Genomic_DNA"/>
</dbReference>
<evidence type="ECO:0000259" key="1">
    <source>
        <dbReference type="Pfam" id="PF00174"/>
    </source>
</evidence>